<sequence length="62" mass="7131">MEHLLCSCSKLINFWRQMARVSLSQGSFQNLEEMWDRMTNCPSLGNLRVHQRVAQALIPAAI</sequence>
<evidence type="ECO:0000313" key="2">
    <source>
        <dbReference type="Proteomes" id="UP001180020"/>
    </source>
</evidence>
<name>A0AAV9E7B9_ACOCL</name>
<proteinExistence type="predicted"/>
<dbReference type="Proteomes" id="UP001180020">
    <property type="component" value="Unassembled WGS sequence"/>
</dbReference>
<comment type="caution">
    <text evidence="1">The sequence shown here is derived from an EMBL/GenBank/DDBJ whole genome shotgun (WGS) entry which is preliminary data.</text>
</comment>
<dbReference type="AlphaFoldDB" id="A0AAV9E7B9"/>
<organism evidence="1 2">
    <name type="scientific">Acorus calamus</name>
    <name type="common">Sweet flag</name>
    <dbReference type="NCBI Taxonomy" id="4465"/>
    <lineage>
        <taxon>Eukaryota</taxon>
        <taxon>Viridiplantae</taxon>
        <taxon>Streptophyta</taxon>
        <taxon>Embryophyta</taxon>
        <taxon>Tracheophyta</taxon>
        <taxon>Spermatophyta</taxon>
        <taxon>Magnoliopsida</taxon>
        <taxon>Liliopsida</taxon>
        <taxon>Acoraceae</taxon>
        <taxon>Acorus</taxon>
    </lineage>
</organism>
<evidence type="ECO:0000313" key="1">
    <source>
        <dbReference type="EMBL" id="KAK1309651.1"/>
    </source>
</evidence>
<protein>
    <submittedName>
        <fullName evidence="1">Uncharacterized protein</fullName>
    </submittedName>
</protein>
<accession>A0AAV9E7B9</accession>
<keyword evidence="2" id="KW-1185">Reference proteome</keyword>
<reference evidence="1" key="2">
    <citation type="submission" date="2023-06" db="EMBL/GenBank/DDBJ databases">
        <authorList>
            <person name="Ma L."/>
            <person name="Liu K.-W."/>
            <person name="Li Z."/>
            <person name="Hsiao Y.-Y."/>
            <person name="Qi Y."/>
            <person name="Fu T."/>
            <person name="Tang G."/>
            <person name="Zhang D."/>
            <person name="Sun W.-H."/>
            <person name="Liu D.-K."/>
            <person name="Li Y."/>
            <person name="Chen G.-Z."/>
            <person name="Liu X.-D."/>
            <person name="Liao X.-Y."/>
            <person name="Jiang Y.-T."/>
            <person name="Yu X."/>
            <person name="Hao Y."/>
            <person name="Huang J."/>
            <person name="Zhao X.-W."/>
            <person name="Ke S."/>
            <person name="Chen Y.-Y."/>
            <person name="Wu W.-L."/>
            <person name="Hsu J.-L."/>
            <person name="Lin Y.-F."/>
            <person name="Huang M.-D."/>
            <person name="Li C.-Y."/>
            <person name="Huang L."/>
            <person name="Wang Z.-W."/>
            <person name="Zhao X."/>
            <person name="Zhong W.-Y."/>
            <person name="Peng D.-H."/>
            <person name="Ahmad S."/>
            <person name="Lan S."/>
            <person name="Zhang J.-S."/>
            <person name="Tsai W.-C."/>
            <person name="Van De Peer Y."/>
            <person name="Liu Z.-J."/>
        </authorList>
    </citation>
    <scope>NUCLEOTIDE SEQUENCE</scope>
    <source>
        <strain evidence="1">CP</strain>
        <tissue evidence="1">Leaves</tissue>
    </source>
</reference>
<dbReference type="EMBL" id="JAUJYO010000008">
    <property type="protein sequence ID" value="KAK1309651.1"/>
    <property type="molecule type" value="Genomic_DNA"/>
</dbReference>
<reference evidence="1" key="1">
    <citation type="journal article" date="2023" name="Nat. Commun.">
        <title>Diploid and tetraploid genomes of Acorus and the evolution of monocots.</title>
        <authorList>
            <person name="Ma L."/>
            <person name="Liu K.W."/>
            <person name="Li Z."/>
            <person name="Hsiao Y.Y."/>
            <person name="Qi Y."/>
            <person name="Fu T."/>
            <person name="Tang G.D."/>
            <person name="Zhang D."/>
            <person name="Sun W.H."/>
            <person name="Liu D.K."/>
            <person name="Li Y."/>
            <person name="Chen G.Z."/>
            <person name="Liu X.D."/>
            <person name="Liao X.Y."/>
            <person name="Jiang Y.T."/>
            <person name="Yu X."/>
            <person name="Hao Y."/>
            <person name="Huang J."/>
            <person name="Zhao X.W."/>
            <person name="Ke S."/>
            <person name="Chen Y.Y."/>
            <person name="Wu W.L."/>
            <person name="Hsu J.L."/>
            <person name="Lin Y.F."/>
            <person name="Huang M.D."/>
            <person name="Li C.Y."/>
            <person name="Huang L."/>
            <person name="Wang Z.W."/>
            <person name="Zhao X."/>
            <person name="Zhong W.Y."/>
            <person name="Peng D.H."/>
            <person name="Ahmad S."/>
            <person name="Lan S."/>
            <person name="Zhang J.S."/>
            <person name="Tsai W.C."/>
            <person name="Van de Peer Y."/>
            <person name="Liu Z.J."/>
        </authorList>
    </citation>
    <scope>NUCLEOTIDE SEQUENCE</scope>
    <source>
        <strain evidence="1">CP</strain>
    </source>
</reference>
<gene>
    <name evidence="1" type="ORF">QJS10_CPA08g01600</name>
</gene>